<dbReference type="AlphaFoldDB" id="U5YR54"/>
<accession>U5YR54</accession>
<dbReference type="SUPFAM" id="SSF46689">
    <property type="entry name" value="Homeodomain-like"/>
    <property type="match status" value="1"/>
</dbReference>
<dbReference type="GO" id="GO:0000976">
    <property type="term" value="F:transcription cis-regulatory region binding"/>
    <property type="evidence" value="ECO:0007669"/>
    <property type="project" value="TreeGrafter"/>
</dbReference>
<evidence type="ECO:0000259" key="4">
    <source>
        <dbReference type="PROSITE" id="PS50977"/>
    </source>
</evidence>
<dbReference type="InterPro" id="IPR009057">
    <property type="entry name" value="Homeodomain-like_sf"/>
</dbReference>
<sequence>MTRPPATAAPERSRTLLTRARIVEAARQELGRDPDASLGDIAEAAGVVRRTVYGHFNGRAALVEGLVEDAAQALRQALALPRVPAADVVTELARFVLAVWPVGDRYRILLRLAPQDLGADRVAEVLAPARDMAEAIIGRGQRQGVFQTSVPSAVLTRALEGHLLGLLDCVNGGAWSDDGTGAATAALIAMGVNAGRADTCVQGLVRHEGDGTQAPSRSITRRGEPCASPRTTRSTSASPATATAPCL</sequence>
<dbReference type="InterPro" id="IPR036271">
    <property type="entry name" value="Tet_transcr_reg_TetR-rel_C_sf"/>
</dbReference>
<keyword evidence="1 2" id="KW-0238">DNA-binding</keyword>
<feature type="domain" description="HTH tetR-type" evidence="4">
    <location>
        <begin position="16"/>
        <end position="74"/>
    </location>
</feature>
<dbReference type="PROSITE" id="PS50977">
    <property type="entry name" value="HTH_TETR_2"/>
    <property type="match status" value="1"/>
</dbReference>
<evidence type="ECO:0000256" key="3">
    <source>
        <dbReference type="SAM" id="MobiDB-lite"/>
    </source>
</evidence>
<organism evidence="5">
    <name type="scientific">Streptomyces sp. MMG1612</name>
    <dbReference type="NCBI Taxonomy" id="1415547"/>
    <lineage>
        <taxon>Bacteria</taxon>
        <taxon>Bacillati</taxon>
        <taxon>Actinomycetota</taxon>
        <taxon>Actinomycetes</taxon>
        <taxon>Kitasatosporales</taxon>
        <taxon>Streptomycetaceae</taxon>
        <taxon>Streptomyces</taxon>
    </lineage>
</organism>
<evidence type="ECO:0000313" key="5">
    <source>
        <dbReference type="EMBL" id="AGZ94046.1"/>
    </source>
</evidence>
<dbReference type="InterPro" id="IPR001647">
    <property type="entry name" value="HTH_TetR"/>
</dbReference>
<dbReference type="Pfam" id="PF00440">
    <property type="entry name" value="TetR_N"/>
    <property type="match status" value="1"/>
</dbReference>
<evidence type="ECO:0000256" key="2">
    <source>
        <dbReference type="PROSITE-ProRule" id="PRU00335"/>
    </source>
</evidence>
<feature type="region of interest" description="Disordered" evidence="3">
    <location>
        <begin position="207"/>
        <end position="247"/>
    </location>
</feature>
<dbReference type="InterPro" id="IPR050109">
    <property type="entry name" value="HTH-type_TetR-like_transc_reg"/>
</dbReference>
<reference evidence="5" key="1">
    <citation type="journal article" date="2013" name="Proc. Natl. Acad. Sci. U.S.A.">
        <title>Diversity and abundance of phosphonate biosynthetic genes in nature.</title>
        <authorList>
            <person name="Yu X."/>
            <person name="Doroghazi J.R."/>
            <person name="Janga S.C."/>
            <person name="Zhang J.K."/>
            <person name="Circello B."/>
            <person name="Griffin B.M."/>
            <person name="Labeda D.P."/>
            <person name="Metcalf W.W."/>
        </authorList>
    </citation>
    <scope>NUCLEOTIDE SEQUENCE</scope>
    <source>
        <strain evidence="5">MMG1612</strain>
    </source>
</reference>
<evidence type="ECO:0000256" key="1">
    <source>
        <dbReference type="ARBA" id="ARBA00023125"/>
    </source>
</evidence>
<dbReference type="SUPFAM" id="SSF48498">
    <property type="entry name" value="Tetracyclin repressor-like, C-terminal domain"/>
    <property type="match status" value="1"/>
</dbReference>
<name>U5YR54_9ACTN</name>
<dbReference type="PANTHER" id="PTHR30055">
    <property type="entry name" value="HTH-TYPE TRANSCRIPTIONAL REGULATOR RUTR"/>
    <property type="match status" value="1"/>
</dbReference>
<feature type="DNA-binding region" description="H-T-H motif" evidence="2">
    <location>
        <begin position="37"/>
        <end position="56"/>
    </location>
</feature>
<dbReference type="Gene3D" id="1.10.357.10">
    <property type="entry name" value="Tetracycline Repressor, domain 2"/>
    <property type="match status" value="1"/>
</dbReference>
<dbReference type="EMBL" id="KF386869">
    <property type="protein sequence ID" value="AGZ94046.1"/>
    <property type="molecule type" value="Genomic_DNA"/>
</dbReference>
<dbReference type="GO" id="GO:0003700">
    <property type="term" value="F:DNA-binding transcription factor activity"/>
    <property type="evidence" value="ECO:0007669"/>
    <property type="project" value="TreeGrafter"/>
</dbReference>
<protein>
    <submittedName>
        <fullName evidence="5">Regulatory protein</fullName>
    </submittedName>
</protein>
<dbReference type="PANTHER" id="PTHR30055:SF209">
    <property type="entry name" value="POSSIBLE TRANSCRIPTIONAL REGULATORY PROTEIN (PROBABLY TETR-FAMILY)"/>
    <property type="match status" value="1"/>
</dbReference>
<feature type="compositionally biased region" description="Low complexity" evidence="3">
    <location>
        <begin position="225"/>
        <end position="247"/>
    </location>
</feature>
<proteinExistence type="predicted"/>